<keyword evidence="8" id="KW-0156">Chromatin regulator</keyword>
<evidence type="ECO:0000256" key="13">
    <source>
        <dbReference type="SAM" id="MobiDB-lite"/>
    </source>
</evidence>
<evidence type="ECO:0000256" key="6">
    <source>
        <dbReference type="ARBA" id="ARBA00022679"/>
    </source>
</evidence>
<feature type="compositionally biased region" description="Polar residues" evidence="13">
    <location>
        <begin position="29"/>
        <end position="57"/>
    </location>
</feature>
<comment type="caution">
    <text evidence="14">The sequence shown here is derived from an EMBL/GenBank/DDBJ whole genome shotgun (WGS) entry which is preliminary data.</text>
</comment>
<feature type="compositionally biased region" description="Basic residues" evidence="13">
    <location>
        <begin position="150"/>
        <end position="159"/>
    </location>
</feature>
<gene>
    <name evidence="14" type="primary">RRP8</name>
    <name evidence="14" type="ORF">BGW38_000135</name>
</gene>
<dbReference type="GO" id="GO:0016433">
    <property type="term" value="F:rRNA (adenine) methyltransferase activity"/>
    <property type="evidence" value="ECO:0007669"/>
    <property type="project" value="TreeGrafter"/>
</dbReference>
<dbReference type="GO" id="GO:0006325">
    <property type="term" value="P:chromatin organization"/>
    <property type="evidence" value="ECO:0007669"/>
    <property type="project" value="UniProtKB-KW"/>
</dbReference>
<evidence type="ECO:0000256" key="10">
    <source>
        <dbReference type="ARBA" id="ARBA00023163"/>
    </source>
</evidence>
<protein>
    <recommendedName>
        <fullName evidence="12">Ribosomal RNA-processing protein 8</fullName>
    </recommendedName>
    <alternativeName>
        <fullName evidence="12">Ribosomal RNA-processing protein 8</fullName>
    </alternativeName>
</protein>
<dbReference type="PANTHER" id="PTHR12787">
    <property type="entry name" value="RIBOSOMAL RNA-PROCESSING PROTEIN 8"/>
    <property type="match status" value="1"/>
</dbReference>
<keyword evidence="5" id="KW-0489">Methyltransferase</keyword>
<keyword evidence="9" id="KW-0805">Transcription regulation</keyword>
<feature type="compositionally biased region" description="Low complexity" evidence="13">
    <location>
        <begin position="376"/>
        <end position="394"/>
    </location>
</feature>
<keyword evidence="3" id="KW-0678">Repressor</keyword>
<dbReference type="InterPro" id="IPR007823">
    <property type="entry name" value="RRP8"/>
</dbReference>
<feature type="compositionally biased region" description="Basic and acidic residues" evidence="13">
    <location>
        <begin position="350"/>
        <end position="363"/>
    </location>
</feature>
<keyword evidence="15" id="KW-1185">Reference proteome</keyword>
<feature type="compositionally biased region" description="Polar residues" evidence="13">
    <location>
        <begin position="73"/>
        <end position="82"/>
    </location>
</feature>
<evidence type="ECO:0000313" key="15">
    <source>
        <dbReference type="Proteomes" id="UP000780801"/>
    </source>
</evidence>
<dbReference type="SUPFAM" id="SSF53335">
    <property type="entry name" value="S-adenosyl-L-methionine-dependent methyltransferases"/>
    <property type="match status" value="1"/>
</dbReference>
<feature type="compositionally biased region" description="Basic and acidic residues" evidence="13">
    <location>
        <begin position="252"/>
        <end position="277"/>
    </location>
</feature>
<organism evidence="14 15">
    <name type="scientific">Lunasporangiospora selenospora</name>
    <dbReference type="NCBI Taxonomy" id="979761"/>
    <lineage>
        <taxon>Eukaryota</taxon>
        <taxon>Fungi</taxon>
        <taxon>Fungi incertae sedis</taxon>
        <taxon>Mucoromycota</taxon>
        <taxon>Mortierellomycotina</taxon>
        <taxon>Mortierellomycetes</taxon>
        <taxon>Mortierellales</taxon>
        <taxon>Mortierellaceae</taxon>
        <taxon>Lunasporangiospora</taxon>
    </lineage>
</organism>
<dbReference type="Gene3D" id="1.10.10.2150">
    <property type="entry name" value="Ribosomal RNA-processing protein 8, N-terminal domain"/>
    <property type="match status" value="1"/>
</dbReference>
<evidence type="ECO:0000256" key="5">
    <source>
        <dbReference type="ARBA" id="ARBA00022603"/>
    </source>
</evidence>
<accession>A0A9P6G1Q6</accession>
<keyword evidence="11" id="KW-0539">Nucleus</keyword>
<evidence type="ECO:0000256" key="4">
    <source>
        <dbReference type="ARBA" id="ARBA00022552"/>
    </source>
</evidence>
<evidence type="ECO:0000256" key="11">
    <source>
        <dbReference type="ARBA" id="ARBA00023242"/>
    </source>
</evidence>
<dbReference type="InterPro" id="IPR042036">
    <property type="entry name" value="RRP8_N"/>
</dbReference>
<feature type="region of interest" description="Disordered" evidence="13">
    <location>
        <begin position="23"/>
        <end position="159"/>
    </location>
</feature>
<dbReference type="GO" id="GO:0042273">
    <property type="term" value="P:ribosomal large subunit biogenesis"/>
    <property type="evidence" value="ECO:0007669"/>
    <property type="project" value="TreeGrafter"/>
</dbReference>
<dbReference type="Proteomes" id="UP000780801">
    <property type="component" value="Unassembled WGS sequence"/>
</dbReference>
<evidence type="ECO:0000313" key="14">
    <source>
        <dbReference type="EMBL" id="KAF9585903.1"/>
    </source>
</evidence>
<feature type="compositionally biased region" description="Basic and acidic residues" evidence="13">
    <location>
        <begin position="285"/>
        <end position="302"/>
    </location>
</feature>
<feature type="compositionally biased region" description="Basic residues" evidence="13">
    <location>
        <begin position="607"/>
        <end position="616"/>
    </location>
</feature>
<evidence type="ECO:0000256" key="12">
    <source>
        <dbReference type="ARBA" id="ARBA00076672"/>
    </source>
</evidence>
<evidence type="ECO:0000256" key="8">
    <source>
        <dbReference type="ARBA" id="ARBA00022853"/>
    </source>
</evidence>
<feature type="region of interest" description="Disordered" evidence="13">
    <location>
        <begin position="171"/>
        <end position="394"/>
    </location>
</feature>
<dbReference type="InterPro" id="IPR029063">
    <property type="entry name" value="SAM-dependent_MTases_sf"/>
</dbReference>
<evidence type="ECO:0000256" key="2">
    <source>
        <dbReference type="ARBA" id="ARBA00006301"/>
    </source>
</evidence>
<feature type="compositionally biased region" description="Low complexity" evidence="13">
    <location>
        <begin position="303"/>
        <end position="319"/>
    </location>
</feature>
<dbReference type="CDD" id="cd02440">
    <property type="entry name" value="AdoMet_MTases"/>
    <property type="match status" value="1"/>
</dbReference>
<feature type="compositionally biased region" description="Basic and acidic residues" evidence="13">
    <location>
        <begin position="117"/>
        <end position="128"/>
    </location>
</feature>
<evidence type="ECO:0000256" key="1">
    <source>
        <dbReference type="ARBA" id="ARBA00004604"/>
    </source>
</evidence>
<proteinExistence type="inferred from homology"/>
<feature type="region of interest" description="Disordered" evidence="13">
    <location>
        <begin position="600"/>
        <end position="628"/>
    </location>
</feature>
<comment type="subcellular location">
    <subcellularLocation>
        <location evidence="1">Nucleus</location>
        <location evidence="1">Nucleolus</location>
    </subcellularLocation>
</comment>
<evidence type="ECO:0000256" key="7">
    <source>
        <dbReference type="ARBA" id="ARBA00022691"/>
    </source>
</evidence>
<keyword evidence="6" id="KW-0808">Transferase</keyword>
<dbReference type="FunFam" id="3.40.50.150:FF:000068">
    <property type="entry name" value="Ribosomal RNA-processing protein 8"/>
    <property type="match status" value="1"/>
</dbReference>
<keyword evidence="4" id="KW-0698">rRNA processing</keyword>
<dbReference type="OrthoDB" id="10258825at2759"/>
<dbReference type="FunFam" id="1.10.10.2150:FF:000001">
    <property type="entry name" value="Ribosomal RNA-processing protein 8"/>
    <property type="match status" value="1"/>
</dbReference>
<dbReference type="EMBL" id="JAABOA010000103">
    <property type="protein sequence ID" value="KAF9585903.1"/>
    <property type="molecule type" value="Genomic_DNA"/>
</dbReference>
<evidence type="ECO:0000256" key="9">
    <source>
        <dbReference type="ARBA" id="ARBA00023015"/>
    </source>
</evidence>
<dbReference type="PANTHER" id="PTHR12787:SF0">
    <property type="entry name" value="RIBOSOMAL RNA-PROCESSING PROTEIN 8"/>
    <property type="match status" value="1"/>
</dbReference>
<evidence type="ECO:0000256" key="3">
    <source>
        <dbReference type="ARBA" id="ARBA00022491"/>
    </source>
</evidence>
<comment type="similarity">
    <text evidence="2">Belongs to the methyltransferase superfamily. RRP8 family.</text>
</comment>
<dbReference type="GO" id="GO:0005730">
    <property type="term" value="C:nucleolus"/>
    <property type="evidence" value="ECO:0007669"/>
    <property type="project" value="UniProtKB-SubCell"/>
</dbReference>
<dbReference type="Pfam" id="PF05148">
    <property type="entry name" value="Methyltransf_8"/>
    <property type="match status" value="1"/>
</dbReference>
<reference evidence="14" key="1">
    <citation type="journal article" date="2020" name="Fungal Divers.">
        <title>Resolving the Mortierellaceae phylogeny through synthesis of multi-gene phylogenetics and phylogenomics.</title>
        <authorList>
            <person name="Vandepol N."/>
            <person name="Liber J."/>
            <person name="Desiro A."/>
            <person name="Na H."/>
            <person name="Kennedy M."/>
            <person name="Barry K."/>
            <person name="Grigoriev I.V."/>
            <person name="Miller A.N."/>
            <person name="O'Donnell K."/>
            <person name="Stajich J.E."/>
            <person name="Bonito G."/>
        </authorList>
    </citation>
    <scope>NUCLEOTIDE SEQUENCE</scope>
    <source>
        <strain evidence="14">KOD1015</strain>
    </source>
</reference>
<keyword evidence="7" id="KW-0949">S-adenosyl-L-methionine</keyword>
<dbReference type="AlphaFoldDB" id="A0A9P6G1Q6"/>
<sequence>MFAVPGFNVGSLVVETAKDQLKKRKHLETSTASPSVSTIPASTSGTDTKTVSSTQASPAKKAKHDKHDKGSRWGTSYRNTEGVTEESEGPAIIPLKELKGRESWNRSTKSIRQAKAAQEKQKQNENRQKTSGADVEMKDASTTATDGAPKKRNKRLERKIKKAAFIVALEAKDEVTTEAAEKDNNDKQKDDGYGRESQKKAQKQSAASANPLLTNLTIKEKRMLKQLQKKHKDDGVDLTTIVPKSPPVQAQEKTKSKKAEKAKGQESNQKKKSEETSKPAAATTKADKKAKDQNKKGDKKQDGGAAKDQAASKKQQQLAQEREKLLEALNRTNSALEELQKSLGDNEGETLSKAEVKAAVKDKKKEKKANKKQETPSAVQSAPAVSQQQPQPKLTKLQEQMKKTLAGGKFRYLNEQLYTTTGDEAYKLFQSKPELFEDYHAGFRSQVESWPQNPVDIFVSQLRSMPAGTVVADLGCGDAQISAELDGKKGIKVLSFDLVAKNDRVTACDIAHLPLKDNEVDVTVFCLSLMGTDFLKFLKEAYRVLKPGGMLKISEVISRFTDVDSFVAALESLGFEHKSQDASNKMFIMFEFVKPAETKKSSSGKKASAKAGKKGGKKDPSNLPTVDTLDGASLLKPCIYKKR</sequence>
<name>A0A9P6G1Q6_9FUNG</name>
<dbReference type="Gene3D" id="3.40.50.150">
    <property type="entry name" value="Vaccinia Virus protein VP39"/>
    <property type="match status" value="1"/>
</dbReference>
<feature type="compositionally biased region" description="Basic and acidic residues" evidence="13">
    <location>
        <begin position="171"/>
        <end position="199"/>
    </location>
</feature>
<keyword evidence="10" id="KW-0804">Transcription</keyword>